<evidence type="ECO:0000313" key="2">
    <source>
        <dbReference type="Proteomes" id="UP000193685"/>
    </source>
</evidence>
<comment type="caution">
    <text evidence="1">The sequence shown here is derived from an EMBL/GenBank/DDBJ whole genome shotgun (WGS) entry which is preliminary data.</text>
</comment>
<dbReference type="GeneID" id="63783047"/>
<proteinExistence type="predicted"/>
<dbReference type="RefSeq" id="XP_040727555.1">
    <property type="nucleotide sequence ID" value="XM_040866448.1"/>
</dbReference>
<organism evidence="1 2">
    <name type="scientific">Protomyces lactucae-debilis</name>
    <dbReference type="NCBI Taxonomy" id="2754530"/>
    <lineage>
        <taxon>Eukaryota</taxon>
        <taxon>Fungi</taxon>
        <taxon>Dikarya</taxon>
        <taxon>Ascomycota</taxon>
        <taxon>Taphrinomycotina</taxon>
        <taxon>Taphrinomycetes</taxon>
        <taxon>Taphrinales</taxon>
        <taxon>Protomycetaceae</taxon>
        <taxon>Protomyces</taxon>
    </lineage>
</organism>
<name>A0A1Y2FQW3_PROLT</name>
<dbReference type="EMBL" id="MCFI01000003">
    <property type="protein sequence ID" value="ORY86373.1"/>
    <property type="molecule type" value="Genomic_DNA"/>
</dbReference>
<dbReference type="AlphaFoldDB" id="A0A1Y2FQW3"/>
<protein>
    <submittedName>
        <fullName evidence="1">Uncharacterized protein</fullName>
    </submittedName>
</protein>
<keyword evidence="2" id="KW-1185">Reference proteome</keyword>
<evidence type="ECO:0000313" key="1">
    <source>
        <dbReference type="EMBL" id="ORY86373.1"/>
    </source>
</evidence>
<gene>
    <name evidence="1" type="ORF">BCR37DRAFT_218849</name>
</gene>
<reference evidence="1 2" key="1">
    <citation type="submission" date="2016-07" db="EMBL/GenBank/DDBJ databases">
        <title>Pervasive Adenine N6-methylation of Active Genes in Fungi.</title>
        <authorList>
            <consortium name="DOE Joint Genome Institute"/>
            <person name="Mondo S.J."/>
            <person name="Dannebaum R.O."/>
            <person name="Kuo R.C."/>
            <person name="Labutti K."/>
            <person name="Haridas S."/>
            <person name="Kuo A."/>
            <person name="Salamov A."/>
            <person name="Ahrendt S.R."/>
            <person name="Lipzen A."/>
            <person name="Sullivan W."/>
            <person name="Andreopoulos W.B."/>
            <person name="Clum A."/>
            <person name="Lindquist E."/>
            <person name="Daum C."/>
            <person name="Ramamoorthy G.K."/>
            <person name="Gryganskyi A."/>
            <person name="Culley D."/>
            <person name="Magnuson J.K."/>
            <person name="James T.Y."/>
            <person name="O'Malley M.A."/>
            <person name="Stajich J.E."/>
            <person name="Spatafora J.W."/>
            <person name="Visel A."/>
            <person name="Grigoriev I.V."/>
        </authorList>
    </citation>
    <scope>NUCLEOTIDE SEQUENCE [LARGE SCALE GENOMIC DNA]</scope>
    <source>
        <strain evidence="1 2">12-1054</strain>
    </source>
</reference>
<dbReference type="Proteomes" id="UP000193685">
    <property type="component" value="Unassembled WGS sequence"/>
</dbReference>
<sequence length="265" mass="29786">MLDWLRYLTDPSPFYADIEIDRNCVDGGFGTRLQQNPDDIPASWPASIASIASALTTPGTPDYEAPETEAHDTFELPTRLWVDGRDTMSETERQAAILTRLQLGNDMINMPARGPGTVLDAQTPGLLSMCFPQLFPLGTFEFFVHDSRPRPFTLSFFAKRAMQMGDGRFARHPCFPFFLQNMLDKNRVSSSAGHTLNPQITDMRHHRRSKLHKNLARMTAGGFRQSLGAKTPAEQKVLMSGLRRLDRMSRERRHTGTSSAAIYVP</sequence>
<accession>A0A1Y2FQW3</accession>